<dbReference type="GO" id="GO:0006392">
    <property type="term" value="P:transcription elongation by mitochondrial RNA polymerase"/>
    <property type="evidence" value="ECO:0007669"/>
    <property type="project" value="InterPro"/>
</dbReference>
<dbReference type="EMBL" id="CAKOES020000816">
    <property type="protein sequence ID" value="CAH2330610.1"/>
    <property type="molecule type" value="Genomic_DNA"/>
</dbReference>
<proteinExistence type="predicted"/>
<dbReference type="PANTHER" id="PTHR21053:SF2">
    <property type="entry name" value="TRANSCRIPTION ELONGATION FACTOR, MITOCHONDRIAL"/>
    <property type="match status" value="1"/>
</dbReference>
<gene>
    <name evidence="1" type="ORF">PECUL_23A023272</name>
</gene>
<dbReference type="SUPFAM" id="SSF47781">
    <property type="entry name" value="RuvA domain 2-like"/>
    <property type="match status" value="1"/>
</dbReference>
<dbReference type="Proteomes" id="UP001295444">
    <property type="component" value="Unassembled WGS sequence"/>
</dbReference>
<reference evidence="1" key="1">
    <citation type="submission" date="2022-03" db="EMBL/GenBank/DDBJ databases">
        <authorList>
            <person name="Alioto T."/>
            <person name="Alioto T."/>
            <person name="Gomez Garrido J."/>
        </authorList>
    </citation>
    <scope>NUCLEOTIDE SEQUENCE</scope>
</reference>
<comment type="caution">
    <text evidence="1">The sequence shown here is derived from an EMBL/GenBank/DDBJ whole genome shotgun (WGS) entry which is preliminary data.</text>
</comment>
<dbReference type="InterPro" id="IPR010994">
    <property type="entry name" value="RuvA_2-like"/>
</dbReference>
<dbReference type="Gene3D" id="1.10.150.280">
    <property type="entry name" value="AF1531-like domain"/>
    <property type="match status" value="1"/>
</dbReference>
<keyword evidence="2" id="KW-1185">Reference proteome</keyword>
<organism evidence="1 2">
    <name type="scientific">Pelobates cultripes</name>
    <name type="common">Western spadefoot toad</name>
    <dbReference type="NCBI Taxonomy" id="61616"/>
    <lineage>
        <taxon>Eukaryota</taxon>
        <taxon>Metazoa</taxon>
        <taxon>Chordata</taxon>
        <taxon>Craniata</taxon>
        <taxon>Vertebrata</taxon>
        <taxon>Euteleostomi</taxon>
        <taxon>Amphibia</taxon>
        <taxon>Batrachia</taxon>
        <taxon>Anura</taxon>
        <taxon>Pelobatoidea</taxon>
        <taxon>Pelobatidae</taxon>
        <taxon>Pelobates</taxon>
    </lineage>
</organism>
<evidence type="ECO:0000313" key="2">
    <source>
        <dbReference type="Proteomes" id="UP001295444"/>
    </source>
</evidence>
<dbReference type="InterPro" id="IPR039150">
    <property type="entry name" value="TEFM"/>
</dbReference>
<dbReference type="AlphaFoldDB" id="A0AAD1TM94"/>
<keyword evidence="1" id="KW-0251">Elongation factor</keyword>
<name>A0AAD1TM94_PELCU</name>
<protein>
    <submittedName>
        <fullName evidence="1">Transcription elongation factor, mitochondrial</fullName>
    </submittedName>
</protein>
<dbReference type="GO" id="GO:0030337">
    <property type="term" value="F:DNA polymerase processivity factor activity"/>
    <property type="evidence" value="ECO:0007669"/>
    <property type="project" value="TreeGrafter"/>
</dbReference>
<sequence length="167" mass="18704">MIRSLQFVLRAGKTLLWQPSPTQRSLHCSQCLQKSTVNMSWKGNAAESEPGGDNGKISFNDVYTEEEADTILHVLNTASEVELSGIKLLRGKKSSSIVQYRQENGPFLDLDSLVNVPYFQSKITMKVFESILHSESKDHRKERKTEVKATSKLIKPGIPADRLDVSV</sequence>
<accession>A0AAD1TM94</accession>
<dbReference type="PANTHER" id="PTHR21053">
    <property type="entry name" value="TRANSCRIPTION ELONGATION FACTOR, MITOCHONDRIAL"/>
    <property type="match status" value="1"/>
</dbReference>
<dbReference type="GO" id="GO:0042645">
    <property type="term" value="C:mitochondrial nucleoid"/>
    <property type="evidence" value="ECO:0007669"/>
    <property type="project" value="TreeGrafter"/>
</dbReference>
<keyword evidence="1" id="KW-0648">Protein biosynthesis</keyword>
<dbReference type="GO" id="GO:0003746">
    <property type="term" value="F:translation elongation factor activity"/>
    <property type="evidence" value="ECO:0007669"/>
    <property type="project" value="UniProtKB-KW"/>
</dbReference>
<evidence type="ECO:0000313" key="1">
    <source>
        <dbReference type="EMBL" id="CAH2330610.1"/>
    </source>
</evidence>
<dbReference type="Pfam" id="PF12836">
    <property type="entry name" value="HHH_3"/>
    <property type="match status" value="1"/>
</dbReference>